<keyword evidence="6 12" id="KW-0732">Signal</keyword>
<feature type="domain" description="Leucine-rich repeat-containing N-terminal plant-type" evidence="13">
    <location>
        <begin position="27"/>
        <end position="66"/>
    </location>
</feature>
<dbReference type="InterPro" id="IPR001611">
    <property type="entry name" value="Leu-rich_rpt"/>
</dbReference>
<dbReference type="SUPFAM" id="SSF52058">
    <property type="entry name" value="L domain-like"/>
    <property type="match status" value="1"/>
</dbReference>
<keyword evidence="3" id="KW-1003">Cell membrane</keyword>
<keyword evidence="4" id="KW-0433">Leucine-rich repeat</keyword>
<evidence type="ECO:0000256" key="11">
    <source>
        <dbReference type="ARBA" id="ARBA00023180"/>
    </source>
</evidence>
<proteinExistence type="inferred from homology"/>
<evidence type="ECO:0000259" key="13">
    <source>
        <dbReference type="Pfam" id="PF08263"/>
    </source>
</evidence>
<dbReference type="EMBL" id="BQKI01000095">
    <property type="protein sequence ID" value="GJN37469.1"/>
    <property type="molecule type" value="Genomic_DNA"/>
</dbReference>
<evidence type="ECO:0000256" key="7">
    <source>
        <dbReference type="ARBA" id="ARBA00022737"/>
    </source>
</evidence>
<comment type="subcellular location">
    <subcellularLocation>
        <location evidence="1">Cell membrane</location>
        <topology evidence="1">Single-pass type I membrane protein</topology>
    </subcellularLocation>
</comment>
<evidence type="ECO:0000313" key="15">
    <source>
        <dbReference type="Proteomes" id="UP001054889"/>
    </source>
</evidence>
<evidence type="ECO:0000256" key="8">
    <source>
        <dbReference type="ARBA" id="ARBA00022989"/>
    </source>
</evidence>
<evidence type="ECO:0000256" key="10">
    <source>
        <dbReference type="ARBA" id="ARBA00023170"/>
    </source>
</evidence>
<dbReference type="Pfam" id="PF13855">
    <property type="entry name" value="LRR_8"/>
    <property type="match status" value="1"/>
</dbReference>
<dbReference type="AlphaFoldDB" id="A0AAV5FP68"/>
<dbReference type="GO" id="GO:0005886">
    <property type="term" value="C:plasma membrane"/>
    <property type="evidence" value="ECO:0007669"/>
    <property type="project" value="UniProtKB-SubCell"/>
</dbReference>
<gene>
    <name evidence="14" type="primary">gb26428</name>
    <name evidence="14" type="ORF">PR202_gb26428</name>
</gene>
<reference evidence="14" key="1">
    <citation type="journal article" date="2018" name="DNA Res.">
        <title>Multiple hybrid de novo genome assembly of finger millet, an orphan allotetraploid crop.</title>
        <authorList>
            <person name="Hatakeyama M."/>
            <person name="Aluri S."/>
            <person name="Balachadran M.T."/>
            <person name="Sivarajan S.R."/>
            <person name="Patrignani A."/>
            <person name="Gruter S."/>
            <person name="Poveda L."/>
            <person name="Shimizu-Inatsugi R."/>
            <person name="Baeten J."/>
            <person name="Francoijs K.J."/>
            <person name="Nataraja K.N."/>
            <person name="Reddy Y.A.N."/>
            <person name="Phadnis S."/>
            <person name="Ravikumar R.L."/>
            <person name="Schlapbach R."/>
            <person name="Sreeman S.M."/>
            <person name="Shimizu K.K."/>
        </authorList>
    </citation>
    <scope>NUCLEOTIDE SEQUENCE</scope>
</reference>
<protein>
    <recommendedName>
        <fullName evidence="13">Leucine-rich repeat-containing N-terminal plant-type domain-containing protein</fullName>
    </recommendedName>
</protein>
<keyword evidence="11" id="KW-0325">Glycoprotein</keyword>
<evidence type="ECO:0000256" key="5">
    <source>
        <dbReference type="ARBA" id="ARBA00022692"/>
    </source>
</evidence>
<evidence type="ECO:0000256" key="3">
    <source>
        <dbReference type="ARBA" id="ARBA00022475"/>
    </source>
</evidence>
<name>A0AAV5FP68_ELECO</name>
<accession>A0AAV5FP68</accession>
<keyword evidence="9" id="KW-0472">Membrane</keyword>
<dbReference type="Pfam" id="PF08263">
    <property type="entry name" value="LRRNT_2"/>
    <property type="match status" value="1"/>
</dbReference>
<dbReference type="PANTHER" id="PTHR48052:SF66">
    <property type="entry name" value="OS02G0610000 PROTEIN"/>
    <property type="match status" value="1"/>
</dbReference>
<dbReference type="InterPro" id="IPR013210">
    <property type="entry name" value="LRR_N_plant-typ"/>
</dbReference>
<feature type="signal peptide" evidence="12">
    <location>
        <begin position="1"/>
        <end position="24"/>
    </location>
</feature>
<comment type="similarity">
    <text evidence="2">Belongs to the RLP family.</text>
</comment>
<feature type="chain" id="PRO_5043741762" description="Leucine-rich repeat-containing N-terminal plant-type domain-containing protein" evidence="12">
    <location>
        <begin position="25"/>
        <end position="152"/>
    </location>
</feature>
<dbReference type="PANTHER" id="PTHR48052">
    <property type="entry name" value="UNNAMED PRODUCT"/>
    <property type="match status" value="1"/>
</dbReference>
<sequence>MSSLTLLLLLLCSISLSTLLIAAAETGDEAALLAFKAAAVHRDGVLASWNVSSSAGGFCRWEGVTCQQGRVVALSLPSRGLAGVLSPAVGNLSSLRTLNLSYNALHGAIPASIGRLHRLEVLDLSNNAFSGELPAANLTSCTSLRARATRAR</sequence>
<dbReference type="Gene3D" id="3.80.10.10">
    <property type="entry name" value="Ribonuclease Inhibitor"/>
    <property type="match status" value="1"/>
</dbReference>
<keyword evidence="10" id="KW-0675">Receptor</keyword>
<evidence type="ECO:0000313" key="14">
    <source>
        <dbReference type="EMBL" id="GJN37469.1"/>
    </source>
</evidence>
<evidence type="ECO:0000256" key="1">
    <source>
        <dbReference type="ARBA" id="ARBA00004251"/>
    </source>
</evidence>
<evidence type="ECO:0000256" key="4">
    <source>
        <dbReference type="ARBA" id="ARBA00022614"/>
    </source>
</evidence>
<keyword evidence="7" id="KW-0677">Repeat</keyword>
<evidence type="ECO:0000256" key="2">
    <source>
        <dbReference type="ARBA" id="ARBA00009592"/>
    </source>
</evidence>
<evidence type="ECO:0000256" key="9">
    <source>
        <dbReference type="ARBA" id="ARBA00023136"/>
    </source>
</evidence>
<evidence type="ECO:0000256" key="6">
    <source>
        <dbReference type="ARBA" id="ARBA00022729"/>
    </source>
</evidence>
<comment type="caution">
    <text evidence="14">The sequence shown here is derived from an EMBL/GenBank/DDBJ whole genome shotgun (WGS) entry which is preliminary data.</text>
</comment>
<organism evidence="14 15">
    <name type="scientific">Eleusine coracana subsp. coracana</name>
    <dbReference type="NCBI Taxonomy" id="191504"/>
    <lineage>
        <taxon>Eukaryota</taxon>
        <taxon>Viridiplantae</taxon>
        <taxon>Streptophyta</taxon>
        <taxon>Embryophyta</taxon>
        <taxon>Tracheophyta</taxon>
        <taxon>Spermatophyta</taxon>
        <taxon>Magnoliopsida</taxon>
        <taxon>Liliopsida</taxon>
        <taxon>Poales</taxon>
        <taxon>Poaceae</taxon>
        <taxon>PACMAD clade</taxon>
        <taxon>Chloridoideae</taxon>
        <taxon>Cynodonteae</taxon>
        <taxon>Eleusininae</taxon>
        <taxon>Eleusine</taxon>
    </lineage>
</organism>
<dbReference type="FunFam" id="3.80.10.10:FF:000400">
    <property type="entry name" value="Nuclear pore complex protein NUP107"/>
    <property type="match status" value="1"/>
</dbReference>
<keyword evidence="8" id="KW-1133">Transmembrane helix</keyword>
<evidence type="ECO:0000256" key="12">
    <source>
        <dbReference type="SAM" id="SignalP"/>
    </source>
</evidence>
<reference evidence="14" key="2">
    <citation type="submission" date="2021-12" db="EMBL/GenBank/DDBJ databases">
        <title>Resequencing data analysis of finger millet.</title>
        <authorList>
            <person name="Hatakeyama M."/>
            <person name="Aluri S."/>
            <person name="Balachadran M.T."/>
            <person name="Sivarajan S.R."/>
            <person name="Poveda L."/>
            <person name="Shimizu-Inatsugi R."/>
            <person name="Schlapbach R."/>
            <person name="Sreeman S.M."/>
            <person name="Shimizu K.K."/>
        </authorList>
    </citation>
    <scope>NUCLEOTIDE SEQUENCE</scope>
</reference>
<keyword evidence="5" id="KW-0812">Transmembrane</keyword>
<dbReference type="Proteomes" id="UP001054889">
    <property type="component" value="Unassembled WGS sequence"/>
</dbReference>
<keyword evidence="15" id="KW-1185">Reference proteome</keyword>
<dbReference type="InterPro" id="IPR032675">
    <property type="entry name" value="LRR_dom_sf"/>
</dbReference>